<comment type="subcellular location">
    <subcellularLocation>
        <location evidence="9">Cytoplasm</location>
    </subcellularLocation>
    <text evidence="9">Associates with ribosomes.</text>
</comment>
<feature type="compositionally biased region" description="Low complexity" evidence="10">
    <location>
        <begin position="557"/>
        <end position="566"/>
    </location>
</feature>
<dbReference type="Gene3D" id="1.10.287.380">
    <property type="entry name" value="Valyl-tRNA synthetase, C-terminal domain"/>
    <property type="match status" value="1"/>
</dbReference>
<dbReference type="PROSITE" id="PS50893">
    <property type="entry name" value="ABC_TRANSPORTER_2"/>
    <property type="match status" value="2"/>
</dbReference>
<dbReference type="SMART" id="SM00382">
    <property type="entry name" value="AAA"/>
    <property type="match status" value="2"/>
</dbReference>
<evidence type="ECO:0000256" key="6">
    <source>
        <dbReference type="ARBA" id="ARBA00022840"/>
    </source>
</evidence>
<evidence type="ECO:0000256" key="5">
    <source>
        <dbReference type="ARBA" id="ARBA00022801"/>
    </source>
</evidence>
<sequence>MTLLRLEQLQLAYGTHVLLDGADLVLEKGERLALVGRNGTGKSTLLRLVAGEILPDGGSIWRAPGLKIGVLAQELPEASGQTIFDMVAGGLPEAGELLSEYHHLIHEEEPDMRRMSELQTRLEAIDGWSFHQRIDVVLTRLGLPGEAEMASLSGGWRRRVALARALVAEPDLLLLDEPTNHLDLDTIAWLEEQLLDFRGAVLFITHDRAFLSKLATSILELDRGRLGRYPGEYAAYQAQKNHELEVEARENAEFDKKLAQEEAWIRQGIKARRTRNEGRVRALEQLRRERSDRRDRQGKASLSVDSGERSGKRVVSLEHVSQHFADETVIRDLSIEVQRGDRIGFIGRNGAGKTTLLKILLGELEPSEGKVQFGTKLQVAYFDQLRAGLEPEKTVYDNVAQGSDRISVGGRDRHVMSYLQDFLFTPERVRQPVKALSGGESNRLLLAKLFTQPANVLVLDEPTNDLDVETLELLEELLLSFDGTLLLVSHDRAFMDNVVTSVLAFEGEGRVREYVGGYSDWVRQGGSLPPAPWEGAARQHAEPVAEAPAAEPERKTSSTSESAASATAKKPVKLSYKLQRELDGLPAEIERLEGEVAEFETQVGDPAFYQQEASKVTATLEALAARQAELDAAMERWMELEAMAAGEA</sequence>
<proteinExistence type="inferred from homology"/>
<comment type="catalytic activity">
    <reaction evidence="9">
        <text>ATP + H2O = ADP + phosphate + H(+)</text>
        <dbReference type="Rhea" id="RHEA:13065"/>
        <dbReference type="ChEBI" id="CHEBI:15377"/>
        <dbReference type="ChEBI" id="CHEBI:15378"/>
        <dbReference type="ChEBI" id="CHEBI:30616"/>
        <dbReference type="ChEBI" id="CHEBI:43474"/>
        <dbReference type="ChEBI" id="CHEBI:456216"/>
    </reaction>
</comment>
<keyword evidence="1 9" id="KW-0963">Cytoplasm</keyword>
<keyword evidence="5 9" id="KW-0378">Hydrolase</keyword>
<comment type="caution">
    <text evidence="12">The sequence shown here is derived from an EMBL/GenBank/DDBJ whole genome shotgun (WGS) entry which is preliminary data.</text>
</comment>
<name>A0ABY2D3P3_9GAMM</name>
<comment type="function">
    <text evidence="9">Probably plays a role in ribosome assembly or function. May be involved in resolution of branched DNA intermediates that result from template switching in postreplication gaps. Binds DNA and has ATPase activity.</text>
</comment>
<evidence type="ECO:0000313" key="12">
    <source>
        <dbReference type="EMBL" id="TDB00388.1"/>
    </source>
</evidence>
<evidence type="ECO:0000256" key="10">
    <source>
        <dbReference type="SAM" id="MobiDB-lite"/>
    </source>
</evidence>
<dbReference type="PANTHER" id="PTHR42855">
    <property type="entry name" value="ABC TRANSPORTER ATP-BINDING SUBUNIT"/>
    <property type="match status" value="1"/>
</dbReference>
<dbReference type="Pfam" id="PF16326">
    <property type="entry name" value="ABC_tran_CTD"/>
    <property type="match status" value="1"/>
</dbReference>
<dbReference type="InterPro" id="IPR032524">
    <property type="entry name" value="ABC_tran_C"/>
</dbReference>
<dbReference type="InterPro" id="IPR043686">
    <property type="entry name" value="Uup"/>
</dbReference>
<dbReference type="PROSITE" id="PS00211">
    <property type="entry name" value="ABC_TRANSPORTER_1"/>
    <property type="match status" value="2"/>
</dbReference>
<feature type="compositionally biased region" description="Basic and acidic residues" evidence="10">
    <location>
        <begin position="284"/>
        <end position="298"/>
    </location>
</feature>
<dbReference type="GO" id="GO:0005524">
    <property type="term" value="F:ATP binding"/>
    <property type="evidence" value="ECO:0007669"/>
    <property type="project" value="UniProtKB-KW"/>
</dbReference>
<keyword evidence="2 9" id="KW-0677">Repeat</keyword>
<feature type="binding site" evidence="9">
    <location>
        <begin position="347"/>
        <end position="354"/>
    </location>
    <ligand>
        <name>ATP</name>
        <dbReference type="ChEBI" id="CHEBI:30616"/>
        <label>2</label>
    </ligand>
</feature>
<dbReference type="Proteomes" id="UP000294823">
    <property type="component" value="Unassembled WGS sequence"/>
</dbReference>
<organism evidence="12 13">
    <name type="scientific">Halomonas marinisediminis</name>
    <dbReference type="NCBI Taxonomy" id="2546095"/>
    <lineage>
        <taxon>Bacteria</taxon>
        <taxon>Pseudomonadati</taxon>
        <taxon>Pseudomonadota</taxon>
        <taxon>Gammaproteobacteria</taxon>
        <taxon>Oceanospirillales</taxon>
        <taxon>Halomonadaceae</taxon>
        <taxon>Halomonas</taxon>
    </lineage>
</organism>
<protein>
    <recommendedName>
        <fullName evidence="9">ATP-binding protein Uup</fullName>
        <ecNumber evidence="9">3.6.1.-</ecNumber>
    </recommendedName>
</protein>
<evidence type="ECO:0000259" key="11">
    <source>
        <dbReference type="PROSITE" id="PS50893"/>
    </source>
</evidence>
<evidence type="ECO:0000256" key="2">
    <source>
        <dbReference type="ARBA" id="ARBA00022737"/>
    </source>
</evidence>
<dbReference type="EMBL" id="SLTR01000024">
    <property type="protein sequence ID" value="TDB00388.1"/>
    <property type="molecule type" value="Genomic_DNA"/>
</dbReference>
<dbReference type="CDD" id="cd03221">
    <property type="entry name" value="ABCF_EF-3"/>
    <property type="match status" value="2"/>
</dbReference>
<dbReference type="InterPro" id="IPR017871">
    <property type="entry name" value="ABC_transporter-like_CS"/>
</dbReference>
<evidence type="ECO:0000256" key="8">
    <source>
        <dbReference type="ARBA" id="ARBA00023204"/>
    </source>
</evidence>
<dbReference type="InterPro" id="IPR027417">
    <property type="entry name" value="P-loop_NTPase"/>
</dbReference>
<keyword evidence="13" id="KW-1185">Reference proteome</keyword>
<evidence type="ECO:0000256" key="7">
    <source>
        <dbReference type="ARBA" id="ARBA00023125"/>
    </source>
</evidence>
<keyword evidence="3 9" id="KW-0547">Nucleotide-binding</keyword>
<dbReference type="InterPro" id="IPR051309">
    <property type="entry name" value="ABCF_ATPase"/>
</dbReference>
<keyword evidence="8 9" id="KW-0234">DNA repair</keyword>
<gene>
    <name evidence="9" type="primary">uup</name>
    <name evidence="12" type="ORF">E0702_14660</name>
</gene>
<evidence type="ECO:0000313" key="13">
    <source>
        <dbReference type="Proteomes" id="UP000294823"/>
    </source>
</evidence>
<dbReference type="InterPro" id="IPR003593">
    <property type="entry name" value="AAA+_ATPase"/>
</dbReference>
<evidence type="ECO:0000256" key="1">
    <source>
        <dbReference type="ARBA" id="ARBA00022490"/>
    </source>
</evidence>
<feature type="binding site" evidence="9">
    <location>
        <begin position="36"/>
        <end position="43"/>
    </location>
    <ligand>
        <name>ATP</name>
        <dbReference type="ChEBI" id="CHEBI:30616"/>
        <label>1</label>
    </ligand>
</feature>
<comment type="similarity">
    <text evidence="9">Belongs to the ABC transporter superfamily. ABCF family. Uup subfamily.</text>
</comment>
<dbReference type="HAMAP" id="MF_00848">
    <property type="entry name" value="Uup"/>
    <property type="match status" value="1"/>
</dbReference>
<dbReference type="PANTHER" id="PTHR42855:SF1">
    <property type="entry name" value="ABC TRANSPORTER DOMAIN-CONTAINING PROTEIN"/>
    <property type="match status" value="1"/>
</dbReference>
<dbReference type="Pfam" id="PF00005">
    <property type="entry name" value="ABC_tran"/>
    <property type="match status" value="2"/>
</dbReference>
<keyword evidence="7 9" id="KW-0238">DNA-binding</keyword>
<dbReference type="RefSeq" id="WP_132045143.1">
    <property type="nucleotide sequence ID" value="NZ_SLTR01000024.1"/>
</dbReference>
<feature type="domain" description="ABC transporter" evidence="11">
    <location>
        <begin position="4"/>
        <end position="248"/>
    </location>
</feature>
<keyword evidence="6 9" id="KW-0067">ATP-binding</keyword>
<evidence type="ECO:0000256" key="3">
    <source>
        <dbReference type="ARBA" id="ARBA00022741"/>
    </source>
</evidence>
<keyword evidence="4 9" id="KW-0227">DNA damage</keyword>
<reference evidence="12 13" key="1">
    <citation type="submission" date="2019-03" db="EMBL/GenBank/DDBJ databases">
        <title>Halomonas marinisediminis sp. nov., a moderately halophilic bacterium isolated from the Bohai Gulf.</title>
        <authorList>
            <person name="Ji X."/>
        </authorList>
    </citation>
    <scope>NUCLEOTIDE SEQUENCE [LARGE SCALE GENOMIC DNA]</scope>
    <source>
        <strain evidence="12 13">204</strain>
    </source>
</reference>
<feature type="region of interest" description="Disordered" evidence="10">
    <location>
        <begin position="284"/>
        <end position="307"/>
    </location>
</feature>
<dbReference type="SUPFAM" id="SSF52540">
    <property type="entry name" value="P-loop containing nucleoside triphosphate hydrolases"/>
    <property type="match status" value="2"/>
</dbReference>
<dbReference type="InterPro" id="IPR037118">
    <property type="entry name" value="Val-tRNA_synth_C_sf"/>
</dbReference>
<feature type="region of interest" description="Disordered" evidence="10">
    <location>
        <begin position="529"/>
        <end position="566"/>
    </location>
</feature>
<dbReference type="Pfam" id="PF12848">
    <property type="entry name" value="ABC_tran_Xtn"/>
    <property type="match status" value="1"/>
</dbReference>
<evidence type="ECO:0000256" key="4">
    <source>
        <dbReference type="ARBA" id="ARBA00022763"/>
    </source>
</evidence>
<dbReference type="EC" id="3.6.1.-" evidence="9"/>
<evidence type="ECO:0000256" key="9">
    <source>
        <dbReference type="HAMAP-Rule" id="MF_00848"/>
    </source>
</evidence>
<dbReference type="Gene3D" id="3.40.50.300">
    <property type="entry name" value="P-loop containing nucleotide triphosphate hydrolases"/>
    <property type="match status" value="2"/>
</dbReference>
<feature type="domain" description="ABC transporter" evidence="11">
    <location>
        <begin position="315"/>
        <end position="533"/>
    </location>
</feature>
<accession>A0ABY2D3P3</accession>
<dbReference type="InterPro" id="IPR003439">
    <property type="entry name" value="ABC_transporter-like_ATP-bd"/>
</dbReference>
<dbReference type="InterPro" id="IPR032781">
    <property type="entry name" value="ABC_tran_Xtn"/>
</dbReference>